<dbReference type="EMBL" id="FMUE01000001">
    <property type="protein sequence ID" value="SCX03724.1"/>
    <property type="molecule type" value="Genomic_DNA"/>
</dbReference>
<gene>
    <name evidence="3" type="ORF">DSM25559_0343</name>
</gene>
<dbReference type="STRING" id="1907666.DSM25559_0343"/>
<sequence>MAVHKQMNATEWALLIALSILWGGSFFFVGIAVKELPPVTIVTLRVSIAALALLTVCRIMGYHMPKAPKYADRHDLILANHCFT</sequence>
<dbReference type="InterPro" id="IPR000620">
    <property type="entry name" value="EamA_dom"/>
</dbReference>
<feature type="transmembrane region" description="Helical" evidence="1">
    <location>
        <begin position="12"/>
        <end position="33"/>
    </location>
</feature>
<evidence type="ECO:0000256" key="1">
    <source>
        <dbReference type="SAM" id="Phobius"/>
    </source>
</evidence>
<dbReference type="Pfam" id="PF00892">
    <property type="entry name" value="EamA"/>
    <property type="match status" value="1"/>
</dbReference>
<protein>
    <submittedName>
        <fullName evidence="3">Putative DMT superfamily transporter inner membrane protein</fullName>
    </submittedName>
</protein>
<evidence type="ECO:0000259" key="2">
    <source>
        <dbReference type="Pfam" id="PF00892"/>
    </source>
</evidence>
<keyword evidence="1" id="KW-1133">Transmembrane helix</keyword>
<dbReference type="AlphaFoldDB" id="A0A1R3T9F4"/>
<keyword evidence="1" id="KW-0812">Transmembrane</keyword>
<evidence type="ECO:0000313" key="4">
    <source>
        <dbReference type="Proteomes" id="UP000187891"/>
    </source>
</evidence>
<reference evidence="4" key="1">
    <citation type="submission" date="2016-10" db="EMBL/GenBank/DDBJ databases">
        <authorList>
            <person name="Wibberg D."/>
        </authorList>
    </citation>
    <scope>NUCLEOTIDE SEQUENCE [LARGE SCALE GENOMIC DNA]</scope>
</reference>
<accession>A0A1R3T9F4</accession>
<evidence type="ECO:0000313" key="3">
    <source>
        <dbReference type="EMBL" id="SCX03724.1"/>
    </source>
</evidence>
<feature type="transmembrane region" description="Helical" evidence="1">
    <location>
        <begin position="39"/>
        <end position="60"/>
    </location>
</feature>
<organism evidence="3 4">
    <name type="scientific">Agrobacterium rosae</name>
    <dbReference type="NCBI Taxonomy" id="1972867"/>
    <lineage>
        <taxon>Bacteria</taxon>
        <taxon>Pseudomonadati</taxon>
        <taxon>Pseudomonadota</taxon>
        <taxon>Alphaproteobacteria</taxon>
        <taxon>Hyphomicrobiales</taxon>
        <taxon>Rhizobiaceae</taxon>
        <taxon>Rhizobium/Agrobacterium group</taxon>
        <taxon>Agrobacterium</taxon>
    </lineage>
</organism>
<feature type="domain" description="EamA" evidence="2">
    <location>
        <begin position="14"/>
        <end position="61"/>
    </location>
</feature>
<dbReference type="Proteomes" id="UP000187891">
    <property type="component" value="Unassembled WGS sequence"/>
</dbReference>
<dbReference type="GO" id="GO:0016020">
    <property type="term" value="C:membrane"/>
    <property type="evidence" value="ECO:0007669"/>
    <property type="project" value="InterPro"/>
</dbReference>
<proteinExistence type="predicted"/>
<name>A0A1R3T9F4_9HYPH</name>
<keyword evidence="1" id="KW-0472">Membrane</keyword>